<dbReference type="AlphaFoldDB" id="A0A392QLI3"/>
<evidence type="ECO:0000313" key="2">
    <source>
        <dbReference type="Proteomes" id="UP000265520"/>
    </source>
</evidence>
<accession>A0A392QLI3</accession>
<sequence length="58" mass="6740">SVHLHYMRYFDDLELVSDYAWGPAALTFMYKRLSATNTPKIKVVTDYMTLLQVAKLVN</sequence>
<feature type="non-terminal residue" evidence="1">
    <location>
        <position position="1"/>
    </location>
</feature>
<dbReference type="EMBL" id="LXQA010145184">
    <property type="protein sequence ID" value="MCI25078.1"/>
    <property type="molecule type" value="Genomic_DNA"/>
</dbReference>
<organism evidence="1 2">
    <name type="scientific">Trifolium medium</name>
    <dbReference type="NCBI Taxonomy" id="97028"/>
    <lineage>
        <taxon>Eukaryota</taxon>
        <taxon>Viridiplantae</taxon>
        <taxon>Streptophyta</taxon>
        <taxon>Embryophyta</taxon>
        <taxon>Tracheophyta</taxon>
        <taxon>Spermatophyta</taxon>
        <taxon>Magnoliopsida</taxon>
        <taxon>eudicotyledons</taxon>
        <taxon>Gunneridae</taxon>
        <taxon>Pentapetalae</taxon>
        <taxon>rosids</taxon>
        <taxon>fabids</taxon>
        <taxon>Fabales</taxon>
        <taxon>Fabaceae</taxon>
        <taxon>Papilionoideae</taxon>
        <taxon>50 kb inversion clade</taxon>
        <taxon>NPAAA clade</taxon>
        <taxon>Hologalegina</taxon>
        <taxon>IRL clade</taxon>
        <taxon>Trifolieae</taxon>
        <taxon>Trifolium</taxon>
    </lineage>
</organism>
<dbReference type="Proteomes" id="UP000265520">
    <property type="component" value="Unassembled WGS sequence"/>
</dbReference>
<keyword evidence="2" id="KW-1185">Reference proteome</keyword>
<evidence type="ECO:0000313" key="1">
    <source>
        <dbReference type="EMBL" id="MCI25078.1"/>
    </source>
</evidence>
<reference evidence="1 2" key="1">
    <citation type="journal article" date="2018" name="Front. Plant Sci.">
        <title>Red Clover (Trifolium pratense) and Zigzag Clover (T. medium) - A Picture of Genomic Similarities and Differences.</title>
        <authorList>
            <person name="Dluhosova J."/>
            <person name="Istvanek J."/>
            <person name="Nedelnik J."/>
            <person name="Repkova J."/>
        </authorList>
    </citation>
    <scope>NUCLEOTIDE SEQUENCE [LARGE SCALE GENOMIC DNA]</scope>
    <source>
        <strain evidence="2">cv. 10/8</strain>
        <tissue evidence="1">Leaf</tissue>
    </source>
</reference>
<proteinExistence type="predicted"/>
<name>A0A392QLI3_9FABA</name>
<protein>
    <submittedName>
        <fullName evidence="1">Serine/threonine-protein phosphatase 7 long form-like protein</fullName>
    </submittedName>
</protein>
<comment type="caution">
    <text evidence="1">The sequence shown here is derived from an EMBL/GenBank/DDBJ whole genome shotgun (WGS) entry which is preliminary data.</text>
</comment>